<gene>
    <name evidence="1" type="ORF">RR46_01123</name>
</gene>
<accession>A0A0N1ICF3</accession>
<organism evidence="1 2">
    <name type="scientific">Papilio xuthus</name>
    <name type="common">Asian swallowtail butterfly</name>
    <dbReference type="NCBI Taxonomy" id="66420"/>
    <lineage>
        <taxon>Eukaryota</taxon>
        <taxon>Metazoa</taxon>
        <taxon>Ecdysozoa</taxon>
        <taxon>Arthropoda</taxon>
        <taxon>Hexapoda</taxon>
        <taxon>Insecta</taxon>
        <taxon>Pterygota</taxon>
        <taxon>Neoptera</taxon>
        <taxon>Endopterygota</taxon>
        <taxon>Lepidoptera</taxon>
        <taxon>Glossata</taxon>
        <taxon>Ditrysia</taxon>
        <taxon>Papilionoidea</taxon>
        <taxon>Papilionidae</taxon>
        <taxon>Papilioninae</taxon>
        <taxon>Papilio</taxon>
    </lineage>
</organism>
<dbReference type="AlphaFoldDB" id="A0A0N1ICF3"/>
<proteinExistence type="predicted"/>
<keyword evidence="2" id="KW-1185">Reference proteome</keyword>
<evidence type="ECO:0000313" key="2">
    <source>
        <dbReference type="Proteomes" id="UP000053268"/>
    </source>
</evidence>
<reference evidence="1 2" key="1">
    <citation type="journal article" date="2015" name="Nat. Commun.">
        <title>Outbred genome sequencing and CRISPR/Cas9 gene editing in butterflies.</title>
        <authorList>
            <person name="Li X."/>
            <person name="Fan D."/>
            <person name="Zhang W."/>
            <person name="Liu G."/>
            <person name="Zhang L."/>
            <person name="Zhao L."/>
            <person name="Fang X."/>
            <person name="Chen L."/>
            <person name="Dong Y."/>
            <person name="Chen Y."/>
            <person name="Ding Y."/>
            <person name="Zhao R."/>
            <person name="Feng M."/>
            <person name="Zhu Y."/>
            <person name="Feng Y."/>
            <person name="Jiang X."/>
            <person name="Zhu D."/>
            <person name="Xiang H."/>
            <person name="Feng X."/>
            <person name="Li S."/>
            <person name="Wang J."/>
            <person name="Zhang G."/>
            <person name="Kronforst M.R."/>
            <person name="Wang W."/>
        </authorList>
    </citation>
    <scope>NUCLEOTIDE SEQUENCE [LARGE SCALE GENOMIC DNA]</scope>
    <source>
        <strain evidence="1">Ya'a_city_454_Px</strain>
        <tissue evidence="1">Whole body</tissue>
    </source>
</reference>
<protein>
    <submittedName>
        <fullName evidence="1">Uncharacterized protein</fullName>
    </submittedName>
</protein>
<sequence length="58" mass="6651">MATVCETIQETITQHSCKPNCKCKQETCPPDCSCKIESSRARIYRLSFNIKMNHICNI</sequence>
<dbReference type="EMBL" id="KQ458751">
    <property type="protein sequence ID" value="KPJ05295.1"/>
    <property type="molecule type" value="Genomic_DNA"/>
</dbReference>
<evidence type="ECO:0000313" key="1">
    <source>
        <dbReference type="EMBL" id="KPJ05295.1"/>
    </source>
</evidence>
<name>A0A0N1ICF3_PAPXU</name>
<dbReference type="Proteomes" id="UP000053268">
    <property type="component" value="Unassembled WGS sequence"/>
</dbReference>